<proteinExistence type="predicted"/>
<feature type="transmembrane region" description="Helical" evidence="1">
    <location>
        <begin position="48"/>
        <end position="65"/>
    </location>
</feature>
<organism evidence="2 3">
    <name type="scientific">Allocoprobacillus halotolerans</name>
    <dbReference type="NCBI Taxonomy" id="2944914"/>
    <lineage>
        <taxon>Bacteria</taxon>
        <taxon>Bacillati</taxon>
        <taxon>Bacillota</taxon>
        <taxon>Erysipelotrichia</taxon>
        <taxon>Erysipelotrichales</taxon>
        <taxon>Erysipelotrichaceae</taxon>
        <taxon>Allocoprobacillus</taxon>
    </lineage>
</organism>
<evidence type="ECO:0000256" key="1">
    <source>
        <dbReference type="SAM" id="Phobius"/>
    </source>
</evidence>
<keyword evidence="1" id="KW-0812">Transmembrane</keyword>
<evidence type="ECO:0000313" key="3">
    <source>
        <dbReference type="Proteomes" id="UP001060112"/>
    </source>
</evidence>
<dbReference type="EMBL" id="CP101620">
    <property type="protein sequence ID" value="UTY39008.1"/>
    <property type="molecule type" value="Genomic_DNA"/>
</dbReference>
<feature type="transmembrane region" description="Helical" evidence="1">
    <location>
        <begin position="71"/>
        <end position="94"/>
    </location>
</feature>
<keyword evidence="1" id="KW-0472">Membrane</keyword>
<evidence type="ECO:0000313" key="2">
    <source>
        <dbReference type="EMBL" id="UTY39008.1"/>
    </source>
</evidence>
<keyword evidence="1" id="KW-1133">Transmembrane helix</keyword>
<reference evidence="2" key="1">
    <citation type="submission" date="2022-07" db="EMBL/GenBank/DDBJ databases">
        <title>Faecal culturing of patients with breast cancer.</title>
        <authorList>
            <person name="Teng N.M.Y."/>
            <person name="Kiu R."/>
            <person name="Evans R."/>
            <person name="Baker D.J."/>
            <person name="Zenner C."/>
            <person name="Robinson S.D."/>
            <person name="Hall L.J."/>
        </authorList>
    </citation>
    <scope>NUCLEOTIDE SEQUENCE</scope>
    <source>
        <strain evidence="2">LH1062</strain>
    </source>
</reference>
<keyword evidence="3" id="KW-1185">Reference proteome</keyword>
<gene>
    <name evidence="2" type="ORF">NMU03_15725</name>
</gene>
<accession>A0ABY5I0W8</accession>
<name>A0ABY5I0W8_9FIRM</name>
<dbReference type="RefSeq" id="WP_290139813.1">
    <property type="nucleotide sequence ID" value="NZ_CP101620.1"/>
</dbReference>
<protein>
    <submittedName>
        <fullName evidence="2">Uncharacterized protein</fullName>
    </submittedName>
</protein>
<sequence>MSIKVDVRTNINDYELTLEKCSEIITLLQDAYQSIRNDMYARFLSTRTLIKTLAVVGCLIVLYFLTHSAFFLYSTPIFVIVALILAIGCAEYIITQTRKEIIVQLQHYKQAREQLLQYEKIKF</sequence>
<dbReference type="Proteomes" id="UP001060112">
    <property type="component" value="Chromosome"/>
</dbReference>